<accession>A0A7R9QGR1</accession>
<dbReference type="PANTHER" id="PTHR24064">
    <property type="entry name" value="SOLUTE CARRIER FAMILY 22 MEMBER"/>
    <property type="match status" value="1"/>
</dbReference>
<keyword evidence="8" id="KW-1185">Reference proteome</keyword>
<feature type="transmembrane region" description="Helical" evidence="5">
    <location>
        <begin position="20"/>
        <end position="43"/>
    </location>
</feature>
<feature type="transmembrane region" description="Helical" evidence="5">
    <location>
        <begin position="257"/>
        <end position="275"/>
    </location>
</feature>
<dbReference type="InterPro" id="IPR020846">
    <property type="entry name" value="MFS_dom"/>
</dbReference>
<evidence type="ECO:0000256" key="2">
    <source>
        <dbReference type="ARBA" id="ARBA00022692"/>
    </source>
</evidence>
<dbReference type="PROSITE" id="PS50850">
    <property type="entry name" value="MFS"/>
    <property type="match status" value="1"/>
</dbReference>
<reference evidence="7" key="1">
    <citation type="submission" date="2020-11" db="EMBL/GenBank/DDBJ databases">
        <authorList>
            <person name="Tran Van P."/>
        </authorList>
    </citation>
    <scope>NUCLEOTIDE SEQUENCE</scope>
</reference>
<feature type="transmembrane region" description="Helical" evidence="5">
    <location>
        <begin position="198"/>
        <end position="220"/>
    </location>
</feature>
<organism evidence="7">
    <name type="scientific">Oppiella nova</name>
    <dbReference type="NCBI Taxonomy" id="334625"/>
    <lineage>
        <taxon>Eukaryota</taxon>
        <taxon>Metazoa</taxon>
        <taxon>Ecdysozoa</taxon>
        <taxon>Arthropoda</taxon>
        <taxon>Chelicerata</taxon>
        <taxon>Arachnida</taxon>
        <taxon>Acari</taxon>
        <taxon>Acariformes</taxon>
        <taxon>Sarcoptiformes</taxon>
        <taxon>Oribatida</taxon>
        <taxon>Brachypylina</taxon>
        <taxon>Oppioidea</taxon>
        <taxon>Oppiidae</taxon>
        <taxon>Oppiella</taxon>
    </lineage>
</organism>
<dbReference type="OrthoDB" id="2544694at2759"/>
<feature type="transmembrane region" description="Helical" evidence="5">
    <location>
        <begin position="349"/>
        <end position="366"/>
    </location>
</feature>
<feature type="transmembrane region" description="Helical" evidence="5">
    <location>
        <begin position="378"/>
        <end position="399"/>
    </location>
</feature>
<feature type="transmembrane region" description="Helical" evidence="5">
    <location>
        <begin position="493"/>
        <end position="514"/>
    </location>
</feature>
<dbReference type="EMBL" id="CAJPVJ010001990">
    <property type="protein sequence ID" value="CAG2165620.1"/>
    <property type="molecule type" value="Genomic_DNA"/>
</dbReference>
<feature type="transmembrane region" description="Helical" evidence="5">
    <location>
        <begin position="406"/>
        <end position="426"/>
    </location>
</feature>
<evidence type="ECO:0000313" key="8">
    <source>
        <dbReference type="Proteomes" id="UP000728032"/>
    </source>
</evidence>
<keyword evidence="3 5" id="KW-1133">Transmembrane helix</keyword>
<feature type="transmembrane region" description="Helical" evidence="5">
    <location>
        <begin position="174"/>
        <end position="192"/>
    </location>
</feature>
<dbReference type="EMBL" id="OC916815">
    <property type="protein sequence ID" value="CAD7645344.1"/>
    <property type="molecule type" value="Genomic_DNA"/>
</dbReference>
<name>A0A7R9QGR1_9ACAR</name>
<evidence type="ECO:0000259" key="6">
    <source>
        <dbReference type="PROSITE" id="PS50850"/>
    </source>
</evidence>
<dbReference type="Gene3D" id="1.20.1250.20">
    <property type="entry name" value="MFS general substrate transporter like domains"/>
    <property type="match status" value="1"/>
</dbReference>
<dbReference type="Pfam" id="PF00083">
    <property type="entry name" value="Sugar_tr"/>
    <property type="match status" value="1"/>
</dbReference>
<evidence type="ECO:0000256" key="3">
    <source>
        <dbReference type="ARBA" id="ARBA00022989"/>
    </source>
</evidence>
<comment type="subcellular location">
    <subcellularLocation>
        <location evidence="1">Membrane</location>
        <topology evidence="1">Multi-pass membrane protein</topology>
    </subcellularLocation>
</comment>
<evidence type="ECO:0000256" key="1">
    <source>
        <dbReference type="ARBA" id="ARBA00004141"/>
    </source>
</evidence>
<keyword evidence="4 5" id="KW-0472">Membrane</keyword>
<dbReference type="InterPro" id="IPR036259">
    <property type="entry name" value="MFS_trans_sf"/>
</dbReference>
<dbReference type="GO" id="GO:0022857">
    <property type="term" value="F:transmembrane transporter activity"/>
    <property type="evidence" value="ECO:0007669"/>
    <property type="project" value="InterPro"/>
</dbReference>
<protein>
    <recommendedName>
        <fullName evidence="6">Major facilitator superfamily (MFS) profile domain-containing protein</fullName>
    </recommendedName>
</protein>
<dbReference type="GO" id="GO:0016020">
    <property type="term" value="C:membrane"/>
    <property type="evidence" value="ECO:0007669"/>
    <property type="project" value="UniProtKB-SubCell"/>
</dbReference>
<proteinExistence type="predicted"/>
<dbReference type="AlphaFoldDB" id="A0A7R9QGR1"/>
<feature type="domain" description="Major facilitator superfamily (MFS) profile" evidence="6">
    <location>
        <begin position="22"/>
        <end position="519"/>
    </location>
</feature>
<gene>
    <name evidence="7" type="ORF">ONB1V03_LOCUS5159</name>
</gene>
<evidence type="ECO:0000256" key="4">
    <source>
        <dbReference type="ARBA" id="ARBA00023136"/>
    </source>
</evidence>
<evidence type="ECO:0000256" key="5">
    <source>
        <dbReference type="SAM" id="Phobius"/>
    </source>
</evidence>
<feature type="transmembrane region" description="Helical" evidence="5">
    <location>
        <begin position="432"/>
        <end position="456"/>
    </location>
</feature>
<dbReference type="CDD" id="cd17317">
    <property type="entry name" value="MFS_SLC22"/>
    <property type="match status" value="1"/>
</dbReference>
<feature type="transmembrane region" description="Helical" evidence="5">
    <location>
        <begin position="232"/>
        <end position="251"/>
    </location>
</feature>
<keyword evidence="2 5" id="KW-0812">Transmembrane</keyword>
<dbReference type="InterPro" id="IPR005828">
    <property type="entry name" value="MFS_sugar_transport-like"/>
</dbReference>
<feature type="transmembrane region" description="Helical" evidence="5">
    <location>
        <begin position="468"/>
        <end position="487"/>
    </location>
</feature>
<evidence type="ECO:0000313" key="7">
    <source>
        <dbReference type="EMBL" id="CAD7645344.1"/>
    </source>
</evidence>
<sequence>MDFEDILQEVGDFGFYQKRLVVLFVIAAGALLPFFCVTTLFMVSSPKHWCKVWQLSNYSFEQQIQFISPAEIVNGVPKYDSCNMYDIDYNYLAKVGNISIYKWDQNLTDFPVKPCHDGWAFDNTNYEETAVTALNLFCDRSHYVNLILSVGNIGTIIGTPLFGWLSDKIGRKRTFQITIFVFIISSLSPTLLRDLNSFLIFRIINGFILPSFYQLPYIILIESVGPRNRTCMNSIACLAWVGGSCLLPLVAYLTRHWVTFHIVTSSAIIVFFFYWKMLPESPRWLIINEKYTEAEKLLLEMAEANGKPKPTDLIQKLKSVGKQLTANDSEKVNNAIMVFLRKPGLRKNLILVTVNWMCCAAVYFGIQLNLYNFSGNEFLNFFLLAVIELPAYLFGWYLIETRMGRRWSYSLFLILCGLSICVPAFVPDSYAFVTNIMAMVGKFCTTISFMVVYQQAAEIYPTAIRNQGMGVGSMASSVVGMVMPFLTFSVKRVWLSLFVMGVISIIIGGISTLLPETLNVNLPQTIEEGNIFGKNRKYLSWANTKTVTKIDKNANSKDSML</sequence>
<dbReference type="SUPFAM" id="SSF103473">
    <property type="entry name" value="MFS general substrate transporter"/>
    <property type="match status" value="1"/>
</dbReference>
<dbReference type="Proteomes" id="UP000728032">
    <property type="component" value="Unassembled WGS sequence"/>
</dbReference>